<dbReference type="Proteomes" id="UP000822688">
    <property type="component" value="Chromosome V"/>
</dbReference>
<evidence type="ECO:0000313" key="2">
    <source>
        <dbReference type="Proteomes" id="UP000822688"/>
    </source>
</evidence>
<organism evidence="1 2">
    <name type="scientific">Ceratodon purpureus</name>
    <name type="common">Fire moss</name>
    <name type="synonym">Dicranum purpureum</name>
    <dbReference type="NCBI Taxonomy" id="3225"/>
    <lineage>
        <taxon>Eukaryota</taxon>
        <taxon>Viridiplantae</taxon>
        <taxon>Streptophyta</taxon>
        <taxon>Embryophyta</taxon>
        <taxon>Bryophyta</taxon>
        <taxon>Bryophytina</taxon>
        <taxon>Bryopsida</taxon>
        <taxon>Dicranidae</taxon>
        <taxon>Pseudoditrichales</taxon>
        <taxon>Ditrichaceae</taxon>
        <taxon>Ceratodon</taxon>
    </lineage>
</organism>
<proteinExistence type="predicted"/>
<protein>
    <submittedName>
        <fullName evidence="1">Uncharacterized protein</fullName>
    </submittedName>
</protein>
<sequence>MRVRTSRSGLELRHLSLRWDSRDERQRKCERADLATLLSTGLVSTNLDHQPGMCCMHVGKQFEQGLLAQGTMRSSRVALEWRHAIRSSRSSKVTVVGVVHLECHDKNVVS</sequence>
<name>A0A8T0HQH0_CERPU</name>
<accession>A0A8T0HQH0</accession>
<dbReference type="EMBL" id="CM026426">
    <property type="protein sequence ID" value="KAG0573029.1"/>
    <property type="molecule type" value="Genomic_DNA"/>
</dbReference>
<reference evidence="1" key="1">
    <citation type="submission" date="2020-06" db="EMBL/GenBank/DDBJ databases">
        <title>WGS assembly of Ceratodon purpureus strain R40.</title>
        <authorList>
            <person name="Carey S.B."/>
            <person name="Jenkins J."/>
            <person name="Shu S."/>
            <person name="Lovell J.T."/>
            <person name="Sreedasyam A."/>
            <person name="Maumus F."/>
            <person name="Tiley G.P."/>
            <person name="Fernandez-Pozo N."/>
            <person name="Barry K."/>
            <person name="Chen C."/>
            <person name="Wang M."/>
            <person name="Lipzen A."/>
            <person name="Daum C."/>
            <person name="Saski C.A."/>
            <person name="Payton A.C."/>
            <person name="Mcbreen J.C."/>
            <person name="Conrad R.E."/>
            <person name="Kollar L.M."/>
            <person name="Olsson S."/>
            <person name="Huttunen S."/>
            <person name="Landis J.B."/>
            <person name="Wickett N.J."/>
            <person name="Johnson M.G."/>
            <person name="Rensing S.A."/>
            <person name="Grimwood J."/>
            <person name="Schmutz J."/>
            <person name="Mcdaniel S.F."/>
        </authorList>
    </citation>
    <scope>NUCLEOTIDE SEQUENCE</scope>
    <source>
        <strain evidence="1">R40</strain>
    </source>
</reference>
<dbReference type="AlphaFoldDB" id="A0A8T0HQH0"/>
<gene>
    <name evidence="1" type="ORF">KC19_VG142500</name>
</gene>
<comment type="caution">
    <text evidence="1">The sequence shown here is derived from an EMBL/GenBank/DDBJ whole genome shotgun (WGS) entry which is preliminary data.</text>
</comment>
<keyword evidence="2" id="KW-1185">Reference proteome</keyword>
<evidence type="ECO:0000313" key="1">
    <source>
        <dbReference type="EMBL" id="KAG0573029.1"/>
    </source>
</evidence>